<feature type="compositionally biased region" description="Polar residues" evidence="1">
    <location>
        <begin position="441"/>
        <end position="454"/>
    </location>
</feature>
<feature type="region of interest" description="Disordered" evidence="1">
    <location>
        <begin position="429"/>
        <end position="454"/>
    </location>
</feature>
<feature type="region of interest" description="Disordered" evidence="1">
    <location>
        <begin position="78"/>
        <end position="124"/>
    </location>
</feature>
<name>A0A6A6CHD6_ZASCE</name>
<dbReference type="RefSeq" id="XP_033667546.1">
    <property type="nucleotide sequence ID" value="XM_033806724.1"/>
</dbReference>
<sequence length="569" mass="63187">MNLLPQLPDIPLHCNVCPKRPNFSDVSHLLTHIASKGHLSCYYKIKVKASTDNDAKGIIDDYDDWYADYNVEELMRERMSQKEKKRGPGSNNARRAANNGPARNAPAAAGRQRQSQSHRLRDNMHLVDPALNRRFSNEPLARADTPNSVYSMEMPRTFQSHLQSGVVPAPYPFSDSPLVKQESFSTDYEDAEDPSFEPNARRTTTRRRRNIPSDSIASFNEEEYLDALANDTAKLKGVFWPGMDIFDSATPDMRRKRNQKKAVSVLQALQATSEIVEPTECVYDADGVLRKEREITGNPESEGDLIEGESEPEPDLTEKKRPRRPRPRAALADKSVNTGGRATRSRAQPHHPSVGVRGKKRAARFDGLEGDKDLTFSERPSKKRTGLSIHRDNSGPDITFDNPAQLNVLTASFRDPFQQGYPVHHRQTNLNMPGSHGRETSWGQSSTFRPNTNGNGMPAPNLTNFGQYFHHGSVPQAGGMANPLGPMPQQLGYGMQGLQGGNGMFSHHGNPAGTWDMFAFDHPDVGILDTNSINFNTTAEVPSTNPLFFSGNKEDDEATISAAESEHDK</sequence>
<feature type="compositionally biased region" description="Acidic residues" evidence="1">
    <location>
        <begin position="301"/>
        <end position="315"/>
    </location>
</feature>
<evidence type="ECO:0000313" key="2">
    <source>
        <dbReference type="EMBL" id="KAF2166657.1"/>
    </source>
</evidence>
<feature type="compositionally biased region" description="Basic and acidic residues" evidence="1">
    <location>
        <begin position="363"/>
        <end position="380"/>
    </location>
</feature>
<gene>
    <name evidence="2" type="ORF">M409DRAFT_23288</name>
</gene>
<organism evidence="2 3">
    <name type="scientific">Zasmidium cellare ATCC 36951</name>
    <dbReference type="NCBI Taxonomy" id="1080233"/>
    <lineage>
        <taxon>Eukaryota</taxon>
        <taxon>Fungi</taxon>
        <taxon>Dikarya</taxon>
        <taxon>Ascomycota</taxon>
        <taxon>Pezizomycotina</taxon>
        <taxon>Dothideomycetes</taxon>
        <taxon>Dothideomycetidae</taxon>
        <taxon>Mycosphaerellales</taxon>
        <taxon>Mycosphaerellaceae</taxon>
        <taxon>Zasmidium</taxon>
    </lineage>
</organism>
<accession>A0A6A6CHD6</accession>
<protein>
    <submittedName>
        <fullName evidence="2">Uncharacterized protein</fullName>
    </submittedName>
</protein>
<feature type="compositionally biased region" description="Low complexity" evidence="1">
    <location>
        <begin position="88"/>
        <end position="111"/>
    </location>
</feature>
<proteinExistence type="predicted"/>
<dbReference type="EMBL" id="ML993596">
    <property type="protein sequence ID" value="KAF2166657.1"/>
    <property type="molecule type" value="Genomic_DNA"/>
</dbReference>
<dbReference type="Proteomes" id="UP000799537">
    <property type="component" value="Unassembled WGS sequence"/>
</dbReference>
<evidence type="ECO:0000313" key="3">
    <source>
        <dbReference type="Proteomes" id="UP000799537"/>
    </source>
</evidence>
<keyword evidence="3" id="KW-1185">Reference proteome</keyword>
<feature type="region of interest" description="Disordered" evidence="1">
    <location>
        <begin position="292"/>
        <end position="401"/>
    </location>
</feature>
<feature type="region of interest" description="Disordered" evidence="1">
    <location>
        <begin position="542"/>
        <end position="569"/>
    </location>
</feature>
<evidence type="ECO:0000256" key="1">
    <source>
        <dbReference type="SAM" id="MobiDB-lite"/>
    </source>
</evidence>
<feature type="region of interest" description="Disordered" evidence="1">
    <location>
        <begin position="186"/>
        <end position="208"/>
    </location>
</feature>
<dbReference type="OrthoDB" id="5428259at2759"/>
<dbReference type="AlphaFoldDB" id="A0A6A6CHD6"/>
<reference evidence="2" key="1">
    <citation type="journal article" date="2020" name="Stud. Mycol.">
        <title>101 Dothideomycetes genomes: a test case for predicting lifestyles and emergence of pathogens.</title>
        <authorList>
            <person name="Haridas S."/>
            <person name="Albert R."/>
            <person name="Binder M."/>
            <person name="Bloem J."/>
            <person name="Labutti K."/>
            <person name="Salamov A."/>
            <person name="Andreopoulos B."/>
            <person name="Baker S."/>
            <person name="Barry K."/>
            <person name="Bills G."/>
            <person name="Bluhm B."/>
            <person name="Cannon C."/>
            <person name="Castanera R."/>
            <person name="Culley D."/>
            <person name="Daum C."/>
            <person name="Ezra D."/>
            <person name="Gonzalez J."/>
            <person name="Henrissat B."/>
            <person name="Kuo A."/>
            <person name="Liang C."/>
            <person name="Lipzen A."/>
            <person name="Lutzoni F."/>
            <person name="Magnuson J."/>
            <person name="Mondo S."/>
            <person name="Nolan M."/>
            <person name="Ohm R."/>
            <person name="Pangilinan J."/>
            <person name="Park H.-J."/>
            <person name="Ramirez L."/>
            <person name="Alfaro M."/>
            <person name="Sun H."/>
            <person name="Tritt A."/>
            <person name="Yoshinaga Y."/>
            <person name="Zwiers L.-H."/>
            <person name="Turgeon B."/>
            <person name="Goodwin S."/>
            <person name="Spatafora J."/>
            <person name="Crous P."/>
            <person name="Grigoriev I."/>
        </authorList>
    </citation>
    <scope>NUCLEOTIDE SEQUENCE</scope>
    <source>
        <strain evidence="2">ATCC 36951</strain>
    </source>
</reference>
<dbReference type="GeneID" id="54559996"/>